<evidence type="ECO:0000259" key="2">
    <source>
        <dbReference type="SMART" id="SM00835"/>
    </source>
</evidence>
<dbReference type="Gene3D" id="2.60.120.10">
    <property type="entry name" value="Jelly Rolls"/>
    <property type="match status" value="1"/>
</dbReference>
<name>A0ABX8UE63_9BURK</name>
<dbReference type="Pfam" id="PF00190">
    <property type="entry name" value="Cupin_1"/>
    <property type="match status" value="1"/>
</dbReference>
<sequence length="262" mass="27807">MSNSNTPGDGAQQPDIEASSRHTAVIAGERSAPETSSGPHAAGDVRTRKAFNDAPALTSSGQPGGGWSGQHPHAFHLSTWAPDVFDGGTLQGATGDNWKILSGQQASVYLARLEPGGVREPHWHPSAWELNFVITGSARWSFVGPEATHDTFDVTQGDLVFAPQGHFHYFENASDTEDLVVLIIFNTSASEPADDVGIVASLSSIPLDVLGAVFGVSPETFAQIPRKLDRVTITRKPGAKDTCRPDPTTASGRSHDSNTKCR</sequence>
<dbReference type="CDD" id="cd20306">
    <property type="entry name" value="cupin_OxDC-like"/>
    <property type="match status" value="1"/>
</dbReference>
<feature type="region of interest" description="Disordered" evidence="1">
    <location>
        <begin position="54"/>
        <end position="73"/>
    </location>
</feature>
<dbReference type="PANTHER" id="PTHR31189">
    <property type="entry name" value="OS03G0336100 PROTEIN-RELATED"/>
    <property type="match status" value="1"/>
</dbReference>
<dbReference type="SMART" id="SM00835">
    <property type="entry name" value="Cupin_1"/>
    <property type="match status" value="1"/>
</dbReference>
<dbReference type="InterPro" id="IPR050253">
    <property type="entry name" value="Seed_Storage-Functional"/>
</dbReference>
<evidence type="ECO:0000256" key="1">
    <source>
        <dbReference type="SAM" id="MobiDB-lite"/>
    </source>
</evidence>
<dbReference type="Proteomes" id="UP000826462">
    <property type="component" value="Chromosome 1"/>
</dbReference>
<feature type="region of interest" description="Disordered" evidence="1">
    <location>
        <begin position="236"/>
        <end position="262"/>
    </location>
</feature>
<dbReference type="InterPro" id="IPR006045">
    <property type="entry name" value="Cupin_1"/>
</dbReference>
<dbReference type="PROSITE" id="PS00725">
    <property type="entry name" value="GERMIN"/>
    <property type="match status" value="1"/>
</dbReference>
<dbReference type="InterPro" id="IPR014710">
    <property type="entry name" value="RmlC-like_jellyroll"/>
</dbReference>
<dbReference type="InterPro" id="IPR019780">
    <property type="entry name" value="Germin_Mn-BS"/>
</dbReference>
<accession>A0ABX8UE63</accession>
<organism evidence="3 4">
    <name type="scientific">Paraburkholderia edwinii</name>
    <dbReference type="NCBI Taxonomy" id="2861782"/>
    <lineage>
        <taxon>Bacteria</taxon>
        <taxon>Pseudomonadati</taxon>
        <taxon>Pseudomonadota</taxon>
        <taxon>Betaproteobacteria</taxon>
        <taxon>Burkholderiales</taxon>
        <taxon>Burkholderiaceae</taxon>
        <taxon>Paraburkholderia</taxon>
    </lineage>
</organism>
<proteinExistence type="predicted"/>
<evidence type="ECO:0000313" key="3">
    <source>
        <dbReference type="EMBL" id="QYD66990.1"/>
    </source>
</evidence>
<feature type="domain" description="Cupin type-1" evidence="2">
    <location>
        <begin position="75"/>
        <end position="222"/>
    </location>
</feature>
<dbReference type="RefSeq" id="WP_219795984.1">
    <property type="nucleotide sequence ID" value="NZ_CP080095.1"/>
</dbReference>
<gene>
    <name evidence="3" type="ORF">KZJ38_11220</name>
</gene>
<dbReference type="InterPro" id="IPR011051">
    <property type="entry name" value="RmlC_Cupin_sf"/>
</dbReference>
<keyword evidence="4" id="KW-1185">Reference proteome</keyword>
<reference evidence="3 4" key="1">
    <citation type="submission" date="2021-07" db="EMBL/GenBank/DDBJ databases">
        <title>Paraburkholderia edwinii protects Aspergillus sp. from phenazines by acting as a toxin sponge.</title>
        <authorList>
            <person name="Dahlstrom K.M."/>
            <person name="Newman D.K."/>
        </authorList>
    </citation>
    <scope>NUCLEOTIDE SEQUENCE [LARGE SCALE GENOMIC DNA]</scope>
    <source>
        <strain evidence="3 4">Pe01</strain>
    </source>
</reference>
<dbReference type="SUPFAM" id="SSF51182">
    <property type="entry name" value="RmlC-like cupins"/>
    <property type="match status" value="1"/>
</dbReference>
<dbReference type="PANTHER" id="PTHR31189:SF2">
    <property type="entry name" value="RMLC-LIKE CUPINS SUPERFAMILY PROTEIN"/>
    <property type="match status" value="1"/>
</dbReference>
<evidence type="ECO:0000313" key="4">
    <source>
        <dbReference type="Proteomes" id="UP000826462"/>
    </source>
</evidence>
<feature type="region of interest" description="Disordered" evidence="1">
    <location>
        <begin position="1"/>
        <end position="43"/>
    </location>
</feature>
<dbReference type="EMBL" id="CP080095">
    <property type="protein sequence ID" value="QYD66990.1"/>
    <property type="molecule type" value="Genomic_DNA"/>
</dbReference>
<protein>
    <submittedName>
        <fullName evidence="3">Cupin domain-containing protein</fullName>
    </submittedName>
</protein>
<feature type="compositionally biased region" description="Basic and acidic residues" evidence="1">
    <location>
        <begin position="253"/>
        <end position="262"/>
    </location>
</feature>